<evidence type="ECO:0000313" key="2">
    <source>
        <dbReference type="Proteomes" id="UP000799757"/>
    </source>
</evidence>
<dbReference type="OrthoDB" id="1577640at2759"/>
<evidence type="ECO:0000313" key="1">
    <source>
        <dbReference type="EMBL" id="KAF2794843.1"/>
    </source>
</evidence>
<dbReference type="EMBL" id="MU001878">
    <property type="protein sequence ID" value="KAF2794843.1"/>
    <property type="molecule type" value="Genomic_DNA"/>
</dbReference>
<name>A0A6A6XFM4_9PLEO</name>
<feature type="non-terminal residue" evidence="1">
    <location>
        <position position="531"/>
    </location>
</feature>
<sequence>MGSALRTSPFGDQLAYARPSFHVTTSFQSDFAITFEQIPVHATEKACWLPLFCGAVIAYGFPITERADEMGLEIRLELLAGIAGVRHAAEYEGGVVMKGFSHMFVPVRRKGNRVQWHAVSSQDPDTRLSYRDALDQCEARAPLEEVSLEDLQFCRAIVGWCSVATSRLGSDSMDYENIDYSGAKDADPGIRCAGGSLGFQQFGVAALDFRFGAKDGRCHFQRSGPYQRVVSAAEKTSIVMYDTGEQRAWLVPASNVMLHMFQHRHYLEPFEIDGQRIKINTNVPVESSAKQILLRMESLRLSETAEYTFKDVILNIWSLLEFLIDQNVARDRNASGSSIQGTLREFLSGFEFKAVVEERSPFRQKQTILGKTNGGWLQLVRDIDALVLLADGFGDIILPADQGNTGLCRLWQRVPMGQDYLATSTKKLKELYDVAGCRVNRKYLTSTQLQWHQGNSILFDICEDPNVCRCNRLQRIVLKSAIGSIIQPGHIIDQGAVIFGQYGSMIQDLMSKPRIQTAKDSGIYSQPNIPL</sequence>
<keyword evidence="2" id="KW-1185">Reference proteome</keyword>
<dbReference type="AlphaFoldDB" id="A0A6A6XFM4"/>
<organism evidence="1 2">
    <name type="scientific">Melanomma pulvis-pyrius CBS 109.77</name>
    <dbReference type="NCBI Taxonomy" id="1314802"/>
    <lineage>
        <taxon>Eukaryota</taxon>
        <taxon>Fungi</taxon>
        <taxon>Dikarya</taxon>
        <taxon>Ascomycota</taxon>
        <taxon>Pezizomycotina</taxon>
        <taxon>Dothideomycetes</taxon>
        <taxon>Pleosporomycetidae</taxon>
        <taxon>Pleosporales</taxon>
        <taxon>Melanommataceae</taxon>
        <taxon>Melanomma</taxon>
    </lineage>
</organism>
<proteinExistence type="predicted"/>
<dbReference type="Proteomes" id="UP000799757">
    <property type="component" value="Unassembled WGS sequence"/>
</dbReference>
<gene>
    <name evidence="1" type="ORF">K505DRAFT_241282</name>
</gene>
<protein>
    <submittedName>
        <fullName evidence="1">Uncharacterized protein</fullName>
    </submittedName>
</protein>
<reference evidence="1" key="1">
    <citation type="journal article" date="2020" name="Stud. Mycol.">
        <title>101 Dothideomycetes genomes: a test case for predicting lifestyles and emergence of pathogens.</title>
        <authorList>
            <person name="Haridas S."/>
            <person name="Albert R."/>
            <person name="Binder M."/>
            <person name="Bloem J."/>
            <person name="Labutti K."/>
            <person name="Salamov A."/>
            <person name="Andreopoulos B."/>
            <person name="Baker S."/>
            <person name="Barry K."/>
            <person name="Bills G."/>
            <person name="Bluhm B."/>
            <person name="Cannon C."/>
            <person name="Castanera R."/>
            <person name="Culley D."/>
            <person name="Daum C."/>
            <person name="Ezra D."/>
            <person name="Gonzalez J."/>
            <person name="Henrissat B."/>
            <person name="Kuo A."/>
            <person name="Liang C."/>
            <person name="Lipzen A."/>
            <person name="Lutzoni F."/>
            <person name="Magnuson J."/>
            <person name="Mondo S."/>
            <person name="Nolan M."/>
            <person name="Ohm R."/>
            <person name="Pangilinan J."/>
            <person name="Park H.-J."/>
            <person name="Ramirez L."/>
            <person name="Alfaro M."/>
            <person name="Sun H."/>
            <person name="Tritt A."/>
            <person name="Yoshinaga Y."/>
            <person name="Zwiers L.-H."/>
            <person name="Turgeon B."/>
            <person name="Goodwin S."/>
            <person name="Spatafora J."/>
            <person name="Crous P."/>
            <person name="Grigoriev I."/>
        </authorList>
    </citation>
    <scope>NUCLEOTIDE SEQUENCE</scope>
    <source>
        <strain evidence="1">CBS 109.77</strain>
    </source>
</reference>
<accession>A0A6A6XFM4</accession>